<evidence type="ECO:0000313" key="2">
    <source>
        <dbReference type="EMBL" id="MFD1007017.1"/>
    </source>
</evidence>
<reference evidence="3" key="1">
    <citation type="journal article" date="2019" name="Int. J. Syst. Evol. Microbiol.">
        <title>The Global Catalogue of Microorganisms (GCM) 10K type strain sequencing project: providing services to taxonomists for standard genome sequencing and annotation.</title>
        <authorList>
            <consortium name="The Broad Institute Genomics Platform"/>
            <consortium name="The Broad Institute Genome Sequencing Center for Infectious Disease"/>
            <person name="Wu L."/>
            <person name="Ma J."/>
        </authorList>
    </citation>
    <scope>NUCLEOTIDE SEQUENCE [LARGE SCALE GENOMIC DNA]</scope>
    <source>
        <strain evidence="3">CCUG 60525</strain>
    </source>
</reference>
<dbReference type="CDD" id="cd02947">
    <property type="entry name" value="TRX_family"/>
    <property type="match status" value="1"/>
</dbReference>
<dbReference type="Pfam" id="PF00085">
    <property type="entry name" value="Thioredoxin"/>
    <property type="match status" value="1"/>
</dbReference>
<dbReference type="RefSeq" id="WP_379556942.1">
    <property type="nucleotide sequence ID" value="NZ_JBHTJS010000006.1"/>
</dbReference>
<gene>
    <name evidence="2" type="ORF">ACFQ1C_02455</name>
</gene>
<dbReference type="InterPro" id="IPR013766">
    <property type="entry name" value="Thioredoxin_domain"/>
</dbReference>
<evidence type="ECO:0000259" key="1">
    <source>
        <dbReference type="Pfam" id="PF00085"/>
    </source>
</evidence>
<dbReference type="InterPro" id="IPR036249">
    <property type="entry name" value="Thioredoxin-like_sf"/>
</dbReference>
<comment type="caution">
    <text evidence="2">The sequence shown here is derived from an EMBL/GenBank/DDBJ whole genome shotgun (WGS) entry which is preliminary data.</text>
</comment>
<dbReference type="EMBL" id="JBHTJS010000006">
    <property type="protein sequence ID" value="MFD1007017.1"/>
    <property type="molecule type" value="Genomic_DNA"/>
</dbReference>
<sequence>MLSVSDQTQLDALLTSHSAVLVLYGGQACGVCHALKPQLQRLLAEQFPRIQACYVDCQAAGGALCAQQRIMALPVVQIWFEGSRFTEFFKVFSLSDIRAALTRPYTLLFEAE</sequence>
<protein>
    <submittedName>
        <fullName evidence="2">Thioredoxin family protein</fullName>
    </submittedName>
</protein>
<dbReference type="Gene3D" id="3.40.30.10">
    <property type="entry name" value="Glutaredoxin"/>
    <property type="match status" value="1"/>
</dbReference>
<dbReference type="Proteomes" id="UP001597048">
    <property type="component" value="Unassembled WGS sequence"/>
</dbReference>
<dbReference type="SUPFAM" id="SSF52833">
    <property type="entry name" value="Thioredoxin-like"/>
    <property type="match status" value="1"/>
</dbReference>
<organism evidence="2 3">
    <name type="scientific">Oceanisphaera ostreae</name>
    <dbReference type="NCBI Taxonomy" id="914151"/>
    <lineage>
        <taxon>Bacteria</taxon>
        <taxon>Pseudomonadati</taxon>
        <taxon>Pseudomonadota</taxon>
        <taxon>Gammaproteobacteria</taxon>
        <taxon>Aeromonadales</taxon>
        <taxon>Aeromonadaceae</taxon>
        <taxon>Oceanisphaera</taxon>
    </lineage>
</organism>
<accession>A0ABW3KDL1</accession>
<proteinExistence type="predicted"/>
<name>A0ABW3KDL1_9GAMM</name>
<keyword evidence="3" id="KW-1185">Reference proteome</keyword>
<evidence type="ECO:0000313" key="3">
    <source>
        <dbReference type="Proteomes" id="UP001597048"/>
    </source>
</evidence>
<feature type="domain" description="Thioredoxin" evidence="1">
    <location>
        <begin position="8"/>
        <end position="98"/>
    </location>
</feature>